<sequence length="346" mass="38468">MFAGELTVTELNPSSTFKQRTITRMAPEQLFTAGEPNFGYFDGPVKQLTAPGASFSLGTQWRLRLKRQLEIVMLQHRQFQLLCRVAAPLQAPQILLFDHVKQQVRDISPRRFFKGRATLSSNAWQGMSSAGELKLAKFQGHWQLQLAAAAAKLPLSLNAELRPTPLSLPVSCCGALRPQGWVYQQQHHGLAPVGEFMLNFEPQVLSRMTAGYGYFVGQSSRQTPWRWLIFNGDVNGRRAGMCLTDGLSATFPGNGLWLDGARHILPSVQLTVEQRGRRLRQWRILSACGCVEGVFTPKIELAAKSVGWLPTQTPQLLSGQLDLDVIDCAGQHLEIRNLPAIIGSER</sequence>
<comment type="caution">
    <text evidence="1">The sequence shown here is derived from an EMBL/GenBank/DDBJ whole genome shotgun (WGS) entry which is preliminary data.</text>
</comment>
<evidence type="ECO:0000313" key="2">
    <source>
        <dbReference type="Proteomes" id="UP000029264"/>
    </source>
</evidence>
<organism evidence="1 2">
    <name type="scientific">Shewanella mangrovi</name>
    <dbReference type="NCBI Taxonomy" id="1515746"/>
    <lineage>
        <taxon>Bacteria</taxon>
        <taxon>Pseudomonadati</taxon>
        <taxon>Pseudomonadota</taxon>
        <taxon>Gammaproteobacteria</taxon>
        <taxon>Alteromonadales</taxon>
        <taxon>Shewanellaceae</taxon>
        <taxon>Shewanella</taxon>
    </lineage>
</organism>
<dbReference type="eggNOG" id="COG3250">
    <property type="taxonomic scope" value="Bacteria"/>
</dbReference>
<dbReference type="AlphaFoldDB" id="A0A094J930"/>
<evidence type="ECO:0008006" key="3">
    <source>
        <dbReference type="Google" id="ProtNLM"/>
    </source>
</evidence>
<dbReference type="InterPro" id="IPR021243">
    <property type="entry name" value="DUF2804"/>
</dbReference>
<dbReference type="PANTHER" id="PTHR35868:SF4">
    <property type="entry name" value="DUF2804 DOMAIN-CONTAINING PROTEIN"/>
    <property type="match status" value="1"/>
</dbReference>
<dbReference type="STRING" id="1515746.HR45_16355"/>
<protein>
    <recommendedName>
        <fullName evidence="3">Tocopherol cyclase</fullName>
    </recommendedName>
</protein>
<dbReference type="EMBL" id="JPEO01000018">
    <property type="protein sequence ID" value="KFZ36395.1"/>
    <property type="molecule type" value="Genomic_DNA"/>
</dbReference>
<gene>
    <name evidence="1" type="ORF">HR45_16355</name>
</gene>
<accession>A0A094J930</accession>
<dbReference type="Pfam" id="PF10974">
    <property type="entry name" value="DUF2804"/>
    <property type="match status" value="1"/>
</dbReference>
<keyword evidence="2" id="KW-1185">Reference proteome</keyword>
<dbReference type="PANTHER" id="PTHR35868">
    <property type="entry name" value="DUF2804 DOMAIN-CONTAINING PROTEIN-RELATED"/>
    <property type="match status" value="1"/>
</dbReference>
<name>A0A094J930_9GAMM</name>
<dbReference type="Proteomes" id="UP000029264">
    <property type="component" value="Unassembled WGS sequence"/>
</dbReference>
<evidence type="ECO:0000313" key="1">
    <source>
        <dbReference type="EMBL" id="KFZ36395.1"/>
    </source>
</evidence>
<reference evidence="1 2" key="1">
    <citation type="submission" date="2014-06" db="EMBL/GenBank/DDBJ databases">
        <title>Shewanella sp. YQH10.</title>
        <authorList>
            <person name="Liu Y."/>
            <person name="Zeng R."/>
        </authorList>
    </citation>
    <scope>NUCLEOTIDE SEQUENCE [LARGE SCALE GENOMIC DNA]</scope>
    <source>
        <strain evidence="1 2">YQH10</strain>
    </source>
</reference>
<proteinExistence type="predicted"/>